<reference evidence="1" key="2">
    <citation type="submission" date="2016-05" db="EMBL/GenBank/DDBJ databases">
        <authorList>
            <person name="Lavstsen T."/>
            <person name="Jespersen J.S."/>
        </authorList>
    </citation>
    <scope>NUCLEOTIDE SEQUENCE [LARGE SCALE GENOMIC DNA]</scope>
</reference>
<organism evidence="1 3">
    <name type="scientific">Plasmodium ovale wallikeri</name>
    <dbReference type="NCBI Taxonomy" id="864142"/>
    <lineage>
        <taxon>Eukaryota</taxon>
        <taxon>Sar</taxon>
        <taxon>Alveolata</taxon>
        <taxon>Apicomplexa</taxon>
        <taxon>Aconoidasida</taxon>
        <taxon>Haemosporida</taxon>
        <taxon>Plasmodiidae</taxon>
        <taxon>Plasmodium</taxon>
        <taxon>Plasmodium (Plasmodium)</taxon>
    </lineage>
</organism>
<evidence type="ECO:0000313" key="4">
    <source>
        <dbReference type="Proteomes" id="UP000078555"/>
    </source>
</evidence>
<evidence type="ECO:0000313" key="3">
    <source>
        <dbReference type="Proteomes" id="UP000078550"/>
    </source>
</evidence>
<proteinExistence type="predicted"/>
<name>A0A1A8ZTI9_PLAOA</name>
<keyword evidence="4" id="KW-1185">Reference proteome</keyword>
<dbReference type="EMBL" id="FLRE01000187">
    <property type="protein sequence ID" value="SBT47193.1"/>
    <property type="molecule type" value="Genomic_DNA"/>
</dbReference>
<sequence>MYCTLTRKKKGDRGGGEVNYLKYYHLSVRSCSHSYTHSHIHKYMHAHLACICARRWAGVGLIFPKLKKLGVRAKPV</sequence>
<accession>A0A1A8ZTI9</accession>
<dbReference type="AlphaFoldDB" id="A0A1A8ZTI9"/>
<dbReference type="Proteomes" id="UP000078555">
    <property type="component" value="Unassembled WGS sequence"/>
</dbReference>
<gene>
    <name evidence="2" type="ORF">POVWA1_077810</name>
    <name evidence="1" type="ORF">POVWA2_053540</name>
</gene>
<evidence type="ECO:0000313" key="2">
    <source>
        <dbReference type="EMBL" id="SBT56691.1"/>
    </source>
</evidence>
<dbReference type="Proteomes" id="UP000078550">
    <property type="component" value="Unassembled WGS sequence"/>
</dbReference>
<dbReference type="EMBL" id="FLRD01001153">
    <property type="protein sequence ID" value="SBT56691.1"/>
    <property type="molecule type" value="Genomic_DNA"/>
</dbReference>
<evidence type="ECO:0000313" key="1">
    <source>
        <dbReference type="EMBL" id="SBT47193.1"/>
    </source>
</evidence>
<reference evidence="3 4" key="1">
    <citation type="submission" date="2016-05" db="EMBL/GenBank/DDBJ databases">
        <authorList>
            <person name="Naeem Raeece"/>
        </authorList>
    </citation>
    <scope>NUCLEOTIDE SEQUENCE [LARGE SCALE GENOMIC DNA]</scope>
</reference>
<protein>
    <submittedName>
        <fullName evidence="1">Uncharacterized protein</fullName>
    </submittedName>
</protein>